<dbReference type="EMBL" id="JBFXLU010000099">
    <property type="protein sequence ID" value="KAL2842383.1"/>
    <property type="molecule type" value="Genomic_DNA"/>
</dbReference>
<dbReference type="InterPro" id="IPR036514">
    <property type="entry name" value="SGNH_hydro_sf"/>
</dbReference>
<accession>A0ABR4JTU4</accession>
<dbReference type="Proteomes" id="UP001610446">
    <property type="component" value="Unassembled WGS sequence"/>
</dbReference>
<dbReference type="InterPro" id="IPR053140">
    <property type="entry name" value="GDSL_Rv0518-like"/>
</dbReference>
<dbReference type="PANTHER" id="PTHR43784:SF3">
    <property type="entry name" value="GDSL FAMILY LIPASE"/>
    <property type="match status" value="1"/>
</dbReference>
<comment type="caution">
    <text evidence="1">The sequence shown here is derived from an EMBL/GenBank/DDBJ whole genome shotgun (WGS) entry which is preliminary data.</text>
</comment>
<keyword evidence="2" id="KW-1185">Reference proteome</keyword>
<name>A0ABR4JTU4_9EURO</name>
<evidence type="ECO:0000313" key="2">
    <source>
        <dbReference type="Proteomes" id="UP001610446"/>
    </source>
</evidence>
<dbReference type="Pfam" id="PF00657">
    <property type="entry name" value="Lipase_GDSL"/>
    <property type="match status" value="1"/>
</dbReference>
<dbReference type="PANTHER" id="PTHR43784">
    <property type="entry name" value="GDSL-LIKE LIPASE/ACYLHYDROLASE, PUTATIVE (AFU_ORTHOLOGUE AFUA_2G00820)-RELATED"/>
    <property type="match status" value="1"/>
</dbReference>
<dbReference type="SUPFAM" id="SSF52266">
    <property type="entry name" value="SGNH hydrolase"/>
    <property type="match status" value="1"/>
</dbReference>
<dbReference type="CDD" id="cd01830">
    <property type="entry name" value="XynE_like"/>
    <property type="match status" value="1"/>
</dbReference>
<dbReference type="Gene3D" id="3.40.50.1110">
    <property type="entry name" value="SGNH hydrolase"/>
    <property type="match status" value="1"/>
</dbReference>
<evidence type="ECO:0000313" key="1">
    <source>
        <dbReference type="EMBL" id="KAL2842383.1"/>
    </source>
</evidence>
<organism evidence="1 2">
    <name type="scientific">Aspergillus pseudoustus</name>
    <dbReference type="NCBI Taxonomy" id="1810923"/>
    <lineage>
        <taxon>Eukaryota</taxon>
        <taxon>Fungi</taxon>
        <taxon>Dikarya</taxon>
        <taxon>Ascomycota</taxon>
        <taxon>Pezizomycotina</taxon>
        <taxon>Eurotiomycetes</taxon>
        <taxon>Eurotiomycetidae</taxon>
        <taxon>Eurotiales</taxon>
        <taxon>Aspergillaceae</taxon>
        <taxon>Aspergillus</taxon>
        <taxon>Aspergillus subgen. Nidulantes</taxon>
    </lineage>
</organism>
<dbReference type="GO" id="GO:0016787">
    <property type="term" value="F:hydrolase activity"/>
    <property type="evidence" value="ECO:0007669"/>
    <property type="project" value="UniProtKB-KW"/>
</dbReference>
<gene>
    <name evidence="1" type="ORF">BJY01DRAFT_249066</name>
</gene>
<reference evidence="1 2" key="1">
    <citation type="submission" date="2024-07" db="EMBL/GenBank/DDBJ databases">
        <title>Section-level genome sequencing and comparative genomics of Aspergillus sections Usti and Cavernicolus.</title>
        <authorList>
            <consortium name="Lawrence Berkeley National Laboratory"/>
            <person name="Nybo J.L."/>
            <person name="Vesth T.C."/>
            <person name="Theobald S."/>
            <person name="Frisvad J.C."/>
            <person name="Larsen T.O."/>
            <person name="Kjaerboelling I."/>
            <person name="Rothschild-Mancinelli K."/>
            <person name="Lyhne E.K."/>
            <person name="Kogle M.E."/>
            <person name="Barry K."/>
            <person name="Clum A."/>
            <person name="Na H."/>
            <person name="Ledsgaard L."/>
            <person name="Lin J."/>
            <person name="Lipzen A."/>
            <person name="Kuo A."/>
            <person name="Riley R."/>
            <person name="Mondo S."/>
            <person name="Labutti K."/>
            <person name="Haridas S."/>
            <person name="Pangalinan J."/>
            <person name="Salamov A.A."/>
            <person name="Simmons B.A."/>
            <person name="Magnuson J.K."/>
            <person name="Chen J."/>
            <person name="Drula E."/>
            <person name="Henrissat B."/>
            <person name="Wiebenga A."/>
            <person name="Lubbers R.J."/>
            <person name="Gomes A.C."/>
            <person name="Makela M.R."/>
            <person name="Stajich J."/>
            <person name="Grigoriev I.V."/>
            <person name="Mortensen U.H."/>
            <person name="De Vries R.P."/>
            <person name="Baker S.E."/>
            <person name="Andersen M.R."/>
        </authorList>
    </citation>
    <scope>NUCLEOTIDE SEQUENCE [LARGE SCALE GENOMIC DNA]</scope>
    <source>
        <strain evidence="1 2">CBS 123904</strain>
    </source>
</reference>
<keyword evidence="1" id="KW-0378">Hydrolase</keyword>
<protein>
    <submittedName>
        <fullName evidence="1">SGNH hydrolase-type esterase domain-containing protein</fullName>
    </submittedName>
</protein>
<dbReference type="InterPro" id="IPR001087">
    <property type="entry name" value="GDSL"/>
</dbReference>
<proteinExistence type="predicted"/>
<sequence>MESHWVHTWANMPMLTEPSDFPPAEFIKKGIAFATTTIRQTIRLSIGTESLLRIRISNAFGTEPLTLTRVTLALAADNRSGTHAIQPDTLRKVTFSGFEEDTYLPAGAQVVSDPVDFGFPLLPRTVVTVGIFLVEGQNAACITSHPGSRTTSYFTRGDTLALEDFGALEFGQVDHWYYISGIEVFVPRQTKALALIGDSITDGRCSTTNGDTRWPDLLLNRLLASAARPAPHHTQPSIAIINQAAGGNRMLTDGLGPNVLSRLDRDILSLSGVSAALVFTGVNDIGTAAPDEAAQEVLTKRLIAGYVQIIMRARAHGLMVFGATVTPFGRRLSPLKDSSYAHPVRERTRQVVNEWIRTSGKFDGVLDFDEALRDVSDAGMLRAEFDSGDGLHPNERAFGVLADVACFALLDRL</sequence>